<reference evidence="1" key="1">
    <citation type="submission" date="2021-09" db="EMBL/GenBank/DDBJ databases">
        <authorList>
            <consortium name="AG Swart"/>
            <person name="Singh M."/>
            <person name="Singh A."/>
            <person name="Seah K."/>
            <person name="Emmerich C."/>
        </authorList>
    </citation>
    <scope>NUCLEOTIDE SEQUENCE</scope>
    <source>
        <strain evidence="1">ATCC30299</strain>
    </source>
</reference>
<keyword evidence="2" id="KW-1185">Reference proteome</keyword>
<gene>
    <name evidence="1" type="ORF">BSTOLATCC_MIC23423</name>
</gene>
<evidence type="ECO:0000313" key="2">
    <source>
        <dbReference type="Proteomes" id="UP001162131"/>
    </source>
</evidence>
<sequence>MSLQAGTNELILNFDRPEHPLVQRIKFDLRDLSPPMAVGDKFQPSHGKINKIQTEKNLSFKEFAEFRMTQKEIQVSKA</sequence>
<proteinExistence type="predicted"/>
<accession>A0AAU9J1T5</accession>
<protein>
    <submittedName>
        <fullName evidence="1">Uncharacterized protein</fullName>
    </submittedName>
</protein>
<evidence type="ECO:0000313" key="1">
    <source>
        <dbReference type="EMBL" id="CAG9319214.1"/>
    </source>
</evidence>
<name>A0AAU9J1T5_9CILI</name>
<dbReference type="Proteomes" id="UP001162131">
    <property type="component" value="Unassembled WGS sequence"/>
</dbReference>
<organism evidence="1 2">
    <name type="scientific">Blepharisma stoltei</name>
    <dbReference type="NCBI Taxonomy" id="1481888"/>
    <lineage>
        <taxon>Eukaryota</taxon>
        <taxon>Sar</taxon>
        <taxon>Alveolata</taxon>
        <taxon>Ciliophora</taxon>
        <taxon>Postciliodesmatophora</taxon>
        <taxon>Heterotrichea</taxon>
        <taxon>Heterotrichida</taxon>
        <taxon>Blepharismidae</taxon>
        <taxon>Blepharisma</taxon>
    </lineage>
</organism>
<dbReference type="EMBL" id="CAJZBQ010000022">
    <property type="protein sequence ID" value="CAG9319214.1"/>
    <property type="molecule type" value="Genomic_DNA"/>
</dbReference>
<dbReference type="AlphaFoldDB" id="A0AAU9J1T5"/>
<comment type="caution">
    <text evidence="1">The sequence shown here is derived from an EMBL/GenBank/DDBJ whole genome shotgun (WGS) entry which is preliminary data.</text>
</comment>